<reference evidence="3 4" key="1">
    <citation type="journal article" date="2015" name="Genome Announc.">
        <title>Expanding the biotechnology potential of lactobacilli through comparative genomics of 213 strains and associated genera.</title>
        <authorList>
            <person name="Sun Z."/>
            <person name="Harris H.M."/>
            <person name="McCann A."/>
            <person name="Guo C."/>
            <person name="Argimon S."/>
            <person name="Zhang W."/>
            <person name="Yang X."/>
            <person name="Jeffery I.B."/>
            <person name="Cooney J.C."/>
            <person name="Kagawa T.F."/>
            <person name="Liu W."/>
            <person name="Song Y."/>
            <person name="Salvetti E."/>
            <person name="Wrobel A."/>
            <person name="Rasinkangas P."/>
            <person name="Parkhill J."/>
            <person name="Rea M.C."/>
            <person name="O'Sullivan O."/>
            <person name="Ritari J."/>
            <person name="Douillard F.P."/>
            <person name="Paul Ross R."/>
            <person name="Yang R."/>
            <person name="Briner A.E."/>
            <person name="Felis G.E."/>
            <person name="de Vos W.M."/>
            <person name="Barrangou R."/>
            <person name="Klaenhammer T.R."/>
            <person name="Caufield P.W."/>
            <person name="Cui Y."/>
            <person name="Zhang H."/>
            <person name="O'Toole P.W."/>
        </authorList>
    </citation>
    <scope>NUCLEOTIDE SEQUENCE [LARGE SCALE GENOMIC DNA]</scope>
    <source>
        <strain evidence="3 4">DSM 14500</strain>
    </source>
</reference>
<evidence type="ECO:0000256" key="1">
    <source>
        <dbReference type="ARBA" id="ARBA00006525"/>
    </source>
</evidence>
<keyword evidence="4" id="KW-1185">Reference proteome</keyword>
<dbReference type="Gene3D" id="3.40.50.450">
    <property type="match status" value="1"/>
</dbReference>
<evidence type="ECO:0000313" key="4">
    <source>
        <dbReference type="Proteomes" id="UP000050872"/>
    </source>
</evidence>
<dbReference type="STRING" id="1423770.FD29_GL000249"/>
<organism evidence="3 4">
    <name type="scientific">Companilactobacillus mindensis DSM 14500</name>
    <dbReference type="NCBI Taxonomy" id="1423770"/>
    <lineage>
        <taxon>Bacteria</taxon>
        <taxon>Bacillati</taxon>
        <taxon>Bacillota</taxon>
        <taxon>Bacilli</taxon>
        <taxon>Lactobacillales</taxon>
        <taxon>Lactobacillaceae</taxon>
        <taxon>Companilactobacillus</taxon>
    </lineage>
</organism>
<protein>
    <submittedName>
        <fullName evidence="3">DNA protecting protein DprA</fullName>
    </submittedName>
</protein>
<dbReference type="PANTHER" id="PTHR43022">
    <property type="entry name" value="PROTEIN SMF"/>
    <property type="match status" value="1"/>
</dbReference>
<dbReference type="PATRIC" id="fig|1423770.3.peg.249"/>
<dbReference type="EMBL" id="AZEZ01000057">
    <property type="protein sequence ID" value="KRL44132.1"/>
    <property type="molecule type" value="Genomic_DNA"/>
</dbReference>
<evidence type="ECO:0000259" key="2">
    <source>
        <dbReference type="Pfam" id="PF02481"/>
    </source>
</evidence>
<dbReference type="Proteomes" id="UP000050872">
    <property type="component" value="Unassembled WGS sequence"/>
</dbReference>
<dbReference type="SUPFAM" id="SSF102405">
    <property type="entry name" value="MCP/YpsA-like"/>
    <property type="match status" value="1"/>
</dbReference>
<gene>
    <name evidence="3" type="ORF">FD29_GL000249</name>
</gene>
<dbReference type="PANTHER" id="PTHR43022:SF1">
    <property type="entry name" value="PROTEIN SMF"/>
    <property type="match status" value="1"/>
</dbReference>
<comment type="caution">
    <text evidence="3">The sequence shown here is derived from an EMBL/GenBank/DDBJ whole genome shotgun (WGS) entry which is preliminary data.</text>
</comment>
<dbReference type="Pfam" id="PF02481">
    <property type="entry name" value="DNA_processg_A"/>
    <property type="match status" value="1"/>
</dbReference>
<feature type="domain" description="Smf/DprA SLOG" evidence="2">
    <location>
        <begin position="78"/>
        <end position="259"/>
    </location>
</feature>
<dbReference type="AlphaFoldDB" id="A0A0R1QN82"/>
<proteinExistence type="inferred from homology"/>
<accession>A0A0R1QN82</accession>
<evidence type="ECO:0000313" key="3">
    <source>
        <dbReference type="EMBL" id="KRL44132.1"/>
    </source>
</evidence>
<dbReference type="InterPro" id="IPR003488">
    <property type="entry name" value="DprA"/>
</dbReference>
<comment type="similarity">
    <text evidence="1">Belongs to the DprA/Smf family.</text>
</comment>
<dbReference type="InterPro" id="IPR057666">
    <property type="entry name" value="DrpA_SLOG"/>
</dbReference>
<sequence>MIACLKIPQVGPISVRKLLEKLPVPQRALTDFNEIKRHAPRHFKWAMEKGILDRFIWQDHIKKAQEELLLAEKLQITVINFREITYPQKMLKLHNFPVILYAKGNVNLLNRAHSVAVVGNRMPTSQGIEHVSVATKYFVQRDFVIVSGLALGCDTKAHQTALENSGKTLAVLAAGLDQPIYPRKNVELAENIVANSGLLLSTRPLKDRLYPRFLAARDEWQSGLSEGVVAVEPESKSGTNITLNFAHKHNRPSVILDKSSSIQKQLLELESKINTPRTVI</sequence>
<dbReference type="GO" id="GO:0009294">
    <property type="term" value="P:DNA-mediated transformation"/>
    <property type="evidence" value="ECO:0007669"/>
    <property type="project" value="InterPro"/>
</dbReference>
<name>A0A0R1QN82_9LACO</name>